<organism evidence="1">
    <name type="scientific">Naegleria fowleri</name>
    <name type="common">Brain eating amoeba</name>
    <dbReference type="NCBI Taxonomy" id="5763"/>
    <lineage>
        <taxon>Eukaryota</taxon>
        <taxon>Discoba</taxon>
        <taxon>Heterolobosea</taxon>
        <taxon>Tetramitia</taxon>
        <taxon>Eutetramitia</taxon>
        <taxon>Vahlkampfiidae</taxon>
        <taxon>Naegleria</taxon>
    </lineage>
</organism>
<name>M1GR66_NAEFO</name>
<dbReference type="VEuPathDB" id="AmoebaDB:NF0100000"/>
<sequence>MKNTNNNKLIVISTLHKILSPQPSQPESILKPPPIEQPCFQFNIFHSKKSWCRFHSRNFSSPPPPLPTTTTTCHLVETFHFLLVSHTNHTPPHGFTPPTTSTATTPITRVDVKKTQILLLFFFFLTHPSIKIRRHSSTPPI</sequence>
<accession>M1GR66</accession>
<protein>
    <submittedName>
        <fullName evidence="1">Uncharacterized protein</fullName>
    </submittedName>
</protein>
<evidence type="ECO:0000313" key="1">
    <source>
        <dbReference type="EMBL" id="AGE43964.1"/>
    </source>
</evidence>
<dbReference type="EMBL" id="JX827422">
    <property type="protein sequence ID" value="AGE43964.1"/>
    <property type="molecule type" value="Genomic_DNA"/>
</dbReference>
<reference evidence="1" key="1">
    <citation type="journal article" date="2013" name="J. Eukaryot. Microbiol.">
        <title>The Mitochondrial Genome and a 60-kb Nuclear DNA Segment from Naegleria fowleri, the Causative Agent of Primary Amoebic Meningoencephalitis.</title>
        <authorList>
            <person name="Herman E.K."/>
            <person name="Greninger A.L."/>
            <person name="Visvesvara G.S."/>
            <person name="Marciano-Cabral F."/>
            <person name="Dacks J.B."/>
            <person name="Chiu C.Y."/>
        </authorList>
    </citation>
    <scope>NUCLEOTIDE SEQUENCE</scope>
</reference>
<proteinExistence type="predicted"/>
<dbReference type="AlphaFoldDB" id="M1GR66"/>